<keyword evidence="8" id="KW-1185">Reference proteome</keyword>
<dbReference type="PANTHER" id="PTHR43014:SF5">
    <property type="entry name" value="GLUTATHIONE REDUCTASE (NADPH)"/>
    <property type="match status" value="1"/>
</dbReference>
<accession>A0ABQ5JP55</accession>
<protein>
    <submittedName>
        <fullName evidence="7">Glutathione reductase</fullName>
    </submittedName>
</protein>
<evidence type="ECO:0000259" key="5">
    <source>
        <dbReference type="Pfam" id="PF02852"/>
    </source>
</evidence>
<dbReference type="InterPro" id="IPR036188">
    <property type="entry name" value="FAD/NAD-bd_sf"/>
</dbReference>
<evidence type="ECO:0000256" key="1">
    <source>
        <dbReference type="ARBA" id="ARBA00001974"/>
    </source>
</evidence>
<dbReference type="PRINTS" id="PR00368">
    <property type="entry name" value="FADPNR"/>
</dbReference>
<reference evidence="7 8" key="1">
    <citation type="submission" date="2022-03" db="EMBL/GenBank/DDBJ databases">
        <title>Draft genome sequence of Furfurilactobacillus curtus JCM 31185.</title>
        <authorList>
            <person name="Suzuki S."/>
            <person name="Endo A."/>
            <person name="Kajikawa A."/>
        </authorList>
    </citation>
    <scope>NUCLEOTIDE SEQUENCE [LARGE SCALE GENOMIC DNA]</scope>
    <source>
        <strain evidence="7 8">JCM 31185</strain>
    </source>
</reference>
<feature type="domain" description="FAD/NAD(P)-binding" evidence="6">
    <location>
        <begin position="5"/>
        <end position="315"/>
    </location>
</feature>
<organism evidence="7 8">
    <name type="scientific">Furfurilactobacillus curtus</name>
    <dbReference type="NCBI Taxonomy" id="1746200"/>
    <lineage>
        <taxon>Bacteria</taxon>
        <taxon>Bacillati</taxon>
        <taxon>Bacillota</taxon>
        <taxon>Bacilli</taxon>
        <taxon>Lactobacillales</taxon>
        <taxon>Lactobacillaceae</taxon>
        <taxon>Furfurilactobacillus</taxon>
    </lineage>
</organism>
<dbReference type="InterPro" id="IPR023753">
    <property type="entry name" value="FAD/NAD-binding_dom"/>
</dbReference>
<dbReference type="SUPFAM" id="SSF51905">
    <property type="entry name" value="FAD/NAD(P)-binding domain"/>
    <property type="match status" value="1"/>
</dbReference>
<dbReference type="PIRSF" id="PIRSF000350">
    <property type="entry name" value="Mercury_reductase_MerA"/>
    <property type="match status" value="1"/>
</dbReference>
<dbReference type="Pfam" id="PF02852">
    <property type="entry name" value="Pyr_redox_dim"/>
    <property type="match status" value="1"/>
</dbReference>
<dbReference type="InterPro" id="IPR004099">
    <property type="entry name" value="Pyr_nucl-diS_OxRdtase_dimer"/>
</dbReference>
<dbReference type="Pfam" id="PF07992">
    <property type="entry name" value="Pyr_redox_2"/>
    <property type="match status" value="1"/>
</dbReference>
<keyword evidence="3" id="KW-0285">Flavoprotein</keyword>
<dbReference type="Proteomes" id="UP001628078">
    <property type="component" value="Unassembled WGS sequence"/>
</dbReference>
<evidence type="ECO:0000313" key="8">
    <source>
        <dbReference type="Proteomes" id="UP001628078"/>
    </source>
</evidence>
<evidence type="ECO:0000256" key="3">
    <source>
        <dbReference type="ARBA" id="ARBA00022630"/>
    </source>
</evidence>
<dbReference type="InterPro" id="IPR001100">
    <property type="entry name" value="Pyr_nuc-diS_OxRdtase"/>
</dbReference>
<dbReference type="EMBL" id="BQXO01000002">
    <property type="protein sequence ID" value="GKT05790.1"/>
    <property type="molecule type" value="Genomic_DNA"/>
</dbReference>
<comment type="caution">
    <text evidence="7">The sequence shown here is derived from an EMBL/GenBank/DDBJ whole genome shotgun (WGS) entry which is preliminary data.</text>
</comment>
<dbReference type="Gene3D" id="3.30.390.30">
    <property type="match status" value="1"/>
</dbReference>
<evidence type="ECO:0000256" key="4">
    <source>
        <dbReference type="ARBA" id="ARBA00022827"/>
    </source>
</evidence>
<dbReference type="PANTHER" id="PTHR43014">
    <property type="entry name" value="MERCURIC REDUCTASE"/>
    <property type="match status" value="1"/>
</dbReference>
<keyword evidence="4" id="KW-0274">FAD</keyword>
<dbReference type="SUPFAM" id="SSF55424">
    <property type="entry name" value="FAD/NAD-linked reductases, dimerisation (C-terminal) domain"/>
    <property type="match status" value="1"/>
</dbReference>
<comment type="cofactor">
    <cofactor evidence="1">
        <name>FAD</name>
        <dbReference type="ChEBI" id="CHEBI:57692"/>
    </cofactor>
</comment>
<evidence type="ECO:0000313" key="7">
    <source>
        <dbReference type="EMBL" id="GKT05790.1"/>
    </source>
</evidence>
<feature type="domain" description="Pyridine nucleotide-disulphide oxidoreductase dimerisation" evidence="5">
    <location>
        <begin position="336"/>
        <end position="436"/>
    </location>
</feature>
<gene>
    <name evidence="7" type="ORF">JCM31185_10780</name>
</gene>
<dbReference type="PRINTS" id="PR00411">
    <property type="entry name" value="PNDRDTASEI"/>
</dbReference>
<evidence type="ECO:0000256" key="2">
    <source>
        <dbReference type="ARBA" id="ARBA00007532"/>
    </source>
</evidence>
<dbReference type="InterPro" id="IPR016156">
    <property type="entry name" value="FAD/NAD-linked_Rdtase_dimer_sf"/>
</dbReference>
<proteinExistence type="inferred from homology"/>
<sequence>MQSFDQIVIGGGPGGLALAYGLKAAGKNVAIVEENLWGGTCPNRGCDPKKILVAAVEAKRHAEQLAHAGLDGTTTINWPDLMRNKFAYTDAIPDDTLQGLQHSEITTFYGHAAFTSAGHLAVGEETLTAAQFILATGQRPVRPAIDGAQLLQTSTDFLNWRQLPKQIAFIGGGYIAFELADIANAAGADVHVILRHDRALRAFDAELVKDLRDQLAKAGVHFHENVTLTKVAKTSTGIELTGDQQFDLTVAAAVAATGRIANVDTLNLEAVGVSADRHGVVVNDHLQTTNEHIYALGDVVAKKSIPKLTPVAGFEARYLTDTLTGAHSEAIQYPAIPTVVFGMPRLAQVGVSPAETTTTTDRRVKALDMTHWYTYQRIHDPLAKVKVVLDRQGRLVGASALSTIADELINYLTALINQGATVADVNNQIMAYPTPASDLSYLF</sequence>
<comment type="similarity">
    <text evidence="2">Belongs to the class-I pyridine nucleotide-disulfide oxidoreductase family.</text>
</comment>
<name>A0ABQ5JP55_9LACO</name>
<dbReference type="Gene3D" id="3.50.50.60">
    <property type="entry name" value="FAD/NAD(P)-binding domain"/>
    <property type="match status" value="2"/>
</dbReference>
<evidence type="ECO:0000259" key="6">
    <source>
        <dbReference type="Pfam" id="PF07992"/>
    </source>
</evidence>